<reference evidence="9" key="1">
    <citation type="submission" date="2021-12" db="EMBL/GenBank/DDBJ databases">
        <title>Prjna785345.</title>
        <authorList>
            <person name="Rujirawat T."/>
            <person name="Krajaejun T."/>
        </authorList>
    </citation>
    <scope>NUCLEOTIDE SEQUENCE</scope>
    <source>
        <strain evidence="9">Pi057C3</strain>
    </source>
</reference>
<feature type="domain" description="SAM-dependent MTase RsmB/NOP-type" evidence="8">
    <location>
        <begin position="129"/>
        <end position="444"/>
    </location>
</feature>
<feature type="compositionally biased region" description="Acidic residues" evidence="7">
    <location>
        <begin position="510"/>
        <end position="521"/>
    </location>
</feature>
<dbReference type="InterPro" id="IPR049560">
    <property type="entry name" value="MeTrfase_RsmB-F_NOP2_cat"/>
</dbReference>
<evidence type="ECO:0000256" key="5">
    <source>
        <dbReference type="ARBA" id="ARBA00053002"/>
    </source>
</evidence>
<feature type="binding site" evidence="6">
    <location>
        <begin position="224"/>
        <end position="230"/>
    </location>
    <ligand>
        <name>S-adenosyl-L-methionine</name>
        <dbReference type="ChEBI" id="CHEBI:59789"/>
    </ligand>
</feature>
<evidence type="ECO:0000256" key="7">
    <source>
        <dbReference type="SAM" id="MobiDB-lite"/>
    </source>
</evidence>
<dbReference type="InterPro" id="IPR029063">
    <property type="entry name" value="SAM-dependent_MTases_sf"/>
</dbReference>
<dbReference type="PROSITE" id="PS51686">
    <property type="entry name" value="SAM_MT_RSMB_NOP"/>
    <property type="match status" value="1"/>
</dbReference>
<keyword evidence="2 6" id="KW-0808">Transferase</keyword>
<gene>
    <name evidence="9" type="ORF">P43SY_003801</name>
</gene>
<feature type="compositionally biased region" description="Basic residues" evidence="7">
    <location>
        <begin position="488"/>
        <end position="504"/>
    </location>
</feature>
<dbReference type="InterPro" id="IPR001678">
    <property type="entry name" value="MeTrfase_RsmB-F_NOP2_dom"/>
</dbReference>
<dbReference type="AlphaFoldDB" id="A0AAD5M422"/>
<keyword evidence="3 6" id="KW-0949">S-adenosyl-L-methionine</keyword>
<evidence type="ECO:0000256" key="4">
    <source>
        <dbReference type="ARBA" id="ARBA00022884"/>
    </source>
</evidence>
<accession>A0AAD5M422</accession>
<dbReference type="GO" id="GO:0070475">
    <property type="term" value="P:rRNA base methylation"/>
    <property type="evidence" value="ECO:0007669"/>
    <property type="project" value="TreeGrafter"/>
</dbReference>
<feature type="region of interest" description="Disordered" evidence="7">
    <location>
        <begin position="454"/>
        <end position="521"/>
    </location>
</feature>
<sequence>MSELYKEAADLLQKLERRQGGLKSLAYAEHVQHKRSSFALVCETLRYKPLLTELLAAVPQFKLQKRLKDAQRALLLVSLYDLLFGHKKIQGGGHLKKEIMLHANAFRGALVRMKVKAKVSTNEALLPKENRKLELQLPRYVRVNTLKIASDELDAFLAEYPAAKPDAHVRDLLVLPSGTELHEHALVKSGKLVLQDKASCFPAFVLHGERSDRAGAVGDVIDACAAPGNKTSHVAMLLRQRAPDGESRVFAFDRSAKRLDLLRRRMRLVGADGVVETCLQSFLDVDVADDKYANVRSILLDPSCSGSGMTNRLDHLLDIASSQEKQDLAENEYEDDVASRLQSLADFQLEALLKAFSFPQVERVVYSTCSIFSKENEEVVAAALASAQNRDAARPFSLRQCLPTWPRRGLEVAGLSAEQANALVRADGHEDSTNGFFVAYFERDQTATTVNAQAATRVATNSEEPAEASKDSASGAKRKALTDAQRETRKRRKKEKAQRKKQQQHKQQQQEEEDEEEEGEH</sequence>
<evidence type="ECO:0000313" key="9">
    <source>
        <dbReference type="EMBL" id="KAJ0403689.1"/>
    </source>
</evidence>
<dbReference type="GO" id="GO:0008173">
    <property type="term" value="F:RNA methyltransferase activity"/>
    <property type="evidence" value="ECO:0007669"/>
    <property type="project" value="InterPro"/>
</dbReference>
<proteinExistence type="inferred from homology"/>
<dbReference type="Gene3D" id="3.30.70.1170">
    <property type="entry name" value="Sun protein, domain 3"/>
    <property type="match status" value="1"/>
</dbReference>
<dbReference type="GO" id="GO:0003723">
    <property type="term" value="F:RNA binding"/>
    <property type="evidence" value="ECO:0007669"/>
    <property type="project" value="UniProtKB-UniRule"/>
</dbReference>
<evidence type="ECO:0000256" key="2">
    <source>
        <dbReference type="ARBA" id="ARBA00022679"/>
    </source>
</evidence>
<dbReference type="Proteomes" id="UP001209570">
    <property type="component" value="Unassembled WGS sequence"/>
</dbReference>
<evidence type="ECO:0000259" key="8">
    <source>
        <dbReference type="PROSITE" id="PS51686"/>
    </source>
</evidence>
<comment type="caution">
    <text evidence="6">Lacks conserved residue(s) required for the propagation of feature annotation.</text>
</comment>
<comment type="caution">
    <text evidence="9">The sequence shown here is derived from an EMBL/GenBank/DDBJ whole genome shotgun (WGS) entry which is preliminary data.</text>
</comment>
<feature type="binding site" evidence="6">
    <location>
        <position position="301"/>
    </location>
    <ligand>
        <name>S-adenosyl-L-methionine</name>
        <dbReference type="ChEBI" id="CHEBI:59789"/>
    </ligand>
</feature>
<protein>
    <recommendedName>
        <fullName evidence="8">SAM-dependent MTase RsmB/NOP-type domain-containing protein</fullName>
    </recommendedName>
</protein>
<dbReference type="InterPro" id="IPR049561">
    <property type="entry name" value="NSUN5_7_fdxn-like"/>
</dbReference>
<dbReference type="FunFam" id="3.40.50.150:FF:000164">
    <property type="entry name" value="Methyltransferase NSUN5, putative"/>
    <property type="match status" value="1"/>
</dbReference>
<name>A0AAD5M422_PYTIN</name>
<dbReference type="EMBL" id="JAKCXM010000077">
    <property type="protein sequence ID" value="KAJ0403689.1"/>
    <property type="molecule type" value="Genomic_DNA"/>
</dbReference>
<dbReference type="Pfam" id="PF21148">
    <property type="entry name" value="NSUN5_fdxn-like"/>
    <property type="match status" value="1"/>
</dbReference>
<keyword evidence="1 6" id="KW-0489">Methyltransferase</keyword>
<dbReference type="InterPro" id="IPR023267">
    <property type="entry name" value="RCMT"/>
</dbReference>
<dbReference type="PANTHER" id="PTHR22807:SF4">
    <property type="entry name" value="28S RRNA (CYTOSINE-C(5))-METHYLTRANSFERASE"/>
    <property type="match status" value="1"/>
</dbReference>
<dbReference type="PRINTS" id="PR02008">
    <property type="entry name" value="RCMTFAMILY"/>
</dbReference>
<dbReference type="Pfam" id="PF21153">
    <property type="entry name" value="NSUN5_N"/>
    <property type="match status" value="1"/>
</dbReference>
<organism evidence="9 10">
    <name type="scientific">Pythium insidiosum</name>
    <name type="common">Pythiosis disease agent</name>
    <dbReference type="NCBI Taxonomy" id="114742"/>
    <lineage>
        <taxon>Eukaryota</taxon>
        <taxon>Sar</taxon>
        <taxon>Stramenopiles</taxon>
        <taxon>Oomycota</taxon>
        <taxon>Peronosporomycetes</taxon>
        <taxon>Pythiales</taxon>
        <taxon>Pythiaceae</taxon>
        <taxon>Pythium</taxon>
    </lineage>
</organism>
<dbReference type="SUPFAM" id="SSF53335">
    <property type="entry name" value="S-adenosyl-L-methionine-dependent methyltransferases"/>
    <property type="match status" value="1"/>
</dbReference>
<evidence type="ECO:0000313" key="10">
    <source>
        <dbReference type="Proteomes" id="UP001209570"/>
    </source>
</evidence>
<comment type="catalytic activity">
    <reaction evidence="5">
        <text>a cytidine in 25S rRNA + S-adenosyl-L-methionine = a 5-methylcytidine in 25S rRNA + S-adenosyl-L-homocysteine + H(+)</text>
        <dbReference type="Rhea" id="RHEA:47780"/>
        <dbReference type="Rhea" id="RHEA-COMP:11911"/>
        <dbReference type="Rhea" id="RHEA-COMP:11912"/>
        <dbReference type="ChEBI" id="CHEBI:15378"/>
        <dbReference type="ChEBI" id="CHEBI:57856"/>
        <dbReference type="ChEBI" id="CHEBI:59789"/>
        <dbReference type="ChEBI" id="CHEBI:74483"/>
        <dbReference type="ChEBI" id="CHEBI:82748"/>
    </reaction>
</comment>
<dbReference type="InterPro" id="IPR048889">
    <property type="entry name" value="NSUN5_RCM1_N"/>
</dbReference>
<evidence type="ECO:0000256" key="1">
    <source>
        <dbReference type="ARBA" id="ARBA00022603"/>
    </source>
</evidence>
<dbReference type="GO" id="GO:0005730">
    <property type="term" value="C:nucleolus"/>
    <property type="evidence" value="ECO:0007669"/>
    <property type="project" value="TreeGrafter"/>
</dbReference>
<evidence type="ECO:0000256" key="3">
    <source>
        <dbReference type="ARBA" id="ARBA00022691"/>
    </source>
</evidence>
<keyword evidence="4 6" id="KW-0694">RNA-binding</keyword>
<comment type="similarity">
    <text evidence="6">Belongs to the class I-like SAM-binding methyltransferase superfamily. RsmB/NOP family.</text>
</comment>
<feature type="binding site" evidence="6">
    <location>
        <position position="253"/>
    </location>
    <ligand>
        <name>S-adenosyl-L-methionine</name>
        <dbReference type="ChEBI" id="CHEBI:59789"/>
    </ligand>
</feature>
<dbReference type="Pfam" id="PF01189">
    <property type="entry name" value="Methyltr_RsmB-F"/>
    <property type="match status" value="1"/>
</dbReference>
<dbReference type="PANTHER" id="PTHR22807">
    <property type="entry name" value="NOP2 YEAST -RELATED NOL1/NOP2/FMU SUN DOMAIN-CONTAINING"/>
    <property type="match status" value="1"/>
</dbReference>
<feature type="active site" description="Nucleophile" evidence="6">
    <location>
        <position position="369"/>
    </location>
</feature>
<keyword evidence="10" id="KW-1185">Reference proteome</keyword>
<dbReference type="Gene3D" id="3.40.50.150">
    <property type="entry name" value="Vaccinia Virus protein VP39"/>
    <property type="match status" value="1"/>
</dbReference>
<evidence type="ECO:0000256" key="6">
    <source>
        <dbReference type="PROSITE-ProRule" id="PRU01023"/>
    </source>
</evidence>